<keyword evidence="1" id="KW-0472">Membrane</keyword>
<evidence type="ECO:0000313" key="2">
    <source>
        <dbReference type="EMBL" id="CAB4153957.1"/>
    </source>
</evidence>
<organism evidence="2">
    <name type="scientific">uncultured Caudovirales phage</name>
    <dbReference type="NCBI Taxonomy" id="2100421"/>
    <lineage>
        <taxon>Viruses</taxon>
        <taxon>Duplodnaviria</taxon>
        <taxon>Heunggongvirae</taxon>
        <taxon>Uroviricota</taxon>
        <taxon>Caudoviricetes</taxon>
        <taxon>Peduoviridae</taxon>
        <taxon>Maltschvirus</taxon>
        <taxon>Maltschvirus maltsch</taxon>
    </lineage>
</organism>
<proteinExistence type="predicted"/>
<dbReference type="EMBL" id="LR796600">
    <property type="protein sequence ID" value="CAB4153957.1"/>
    <property type="molecule type" value="Genomic_DNA"/>
</dbReference>
<feature type="transmembrane region" description="Helical" evidence="1">
    <location>
        <begin position="6"/>
        <end position="26"/>
    </location>
</feature>
<reference evidence="2" key="1">
    <citation type="submission" date="2020-04" db="EMBL/GenBank/DDBJ databases">
        <authorList>
            <person name="Chiriac C."/>
            <person name="Salcher M."/>
            <person name="Ghai R."/>
            <person name="Kavagutti S V."/>
        </authorList>
    </citation>
    <scope>NUCLEOTIDE SEQUENCE</scope>
</reference>
<protein>
    <recommendedName>
        <fullName evidence="3">Holin</fullName>
    </recommendedName>
</protein>
<keyword evidence="1" id="KW-0812">Transmembrane</keyword>
<sequence>MKQTALRVFAVFGYSAMAIIGGASVLGDIPVWKAALLAGIASTAQVLEKLARAYADDGKISKAELNDAFGVTKGE</sequence>
<evidence type="ECO:0008006" key="3">
    <source>
        <dbReference type="Google" id="ProtNLM"/>
    </source>
</evidence>
<accession>A0A6J5N6B6</accession>
<evidence type="ECO:0000256" key="1">
    <source>
        <dbReference type="SAM" id="Phobius"/>
    </source>
</evidence>
<keyword evidence="1" id="KW-1133">Transmembrane helix</keyword>
<gene>
    <name evidence="2" type="ORF">UFOVP625_38</name>
</gene>
<name>A0A6J5N6B6_9CAUD</name>